<accession>A0A0A9K5Q1</accession>
<reference evidence="1" key="1">
    <citation type="submission" date="2014-09" db="EMBL/GenBank/DDBJ databases">
        <authorList>
            <person name="Magalhaes I.L.F."/>
            <person name="Oliveira U."/>
            <person name="Santos F.R."/>
            <person name="Vidigal T.H.D.A."/>
            <person name="Brescovit A.D."/>
            <person name="Santos A.J."/>
        </authorList>
    </citation>
    <scope>NUCLEOTIDE SEQUENCE</scope>
    <source>
        <tissue evidence="1">Shoot tissue taken approximately 20 cm above the soil surface</tissue>
    </source>
</reference>
<dbReference type="AlphaFoldDB" id="A0A0A9K5Q1"/>
<reference evidence="1" key="2">
    <citation type="journal article" date="2015" name="Data Brief">
        <title>Shoot transcriptome of the giant reed, Arundo donax.</title>
        <authorList>
            <person name="Barrero R.A."/>
            <person name="Guerrero F.D."/>
            <person name="Moolhuijzen P."/>
            <person name="Goolsby J.A."/>
            <person name="Tidwell J."/>
            <person name="Bellgard S.E."/>
            <person name="Bellgard M.I."/>
        </authorList>
    </citation>
    <scope>NUCLEOTIDE SEQUENCE</scope>
    <source>
        <tissue evidence="1">Shoot tissue taken approximately 20 cm above the soil surface</tissue>
    </source>
</reference>
<proteinExistence type="predicted"/>
<name>A0A0A9K5Q1_ARUDO</name>
<organism evidence="1">
    <name type="scientific">Arundo donax</name>
    <name type="common">Giant reed</name>
    <name type="synonym">Donax arundinaceus</name>
    <dbReference type="NCBI Taxonomy" id="35708"/>
    <lineage>
        <taxon>Eukaryota</taxon>
        <taxon>Viridiplantae</taxon>
        <taxon>Streptophyta</taxon>
        <taxon>Embryophyta</taxon>
        <taxon>Tracheophyta</taxon>
        <taxon>Spermatophyta</taxon>
        <taxon>Magnoliopsida</taxon>
        <taxon>Liliopsida</taxon>
        <taxon>Poales</taxon>
        <taxon>Poaceae</taxon>
        <taxon>PACMAD clade</taxon>
        <taxon>Arundinoideae</taxon>
        <taxon>Arundineae</taxon>
        <taxon>Arundo</taxon>
    </lineage>
</organism>
<sequence>MFKVISEAFISLFICCLYIKFVSQSMLQESWAASCLGAPKSSERTEYGFKDHIIKDSYYHFLSDVIQNFMNPNLSLDSEILDRAEGVSGVQPHLDHLLHC</sequence>
<dbReference type="EMBL" id="GBRH01178677">
    <property type="protein sequence ID" value="JAE19219.1"/>
    <property type="molecule type" value="Transcribed_RNA"/>
</dbReference>
<protein>
    <submittedName>
        <fullName evidence="1">Uncharacterized protein</fullName>
    </submittedName>
</protein>
<evidence type="ECO:0000313" key="1">
    <source>
        <dbReference type="EMBL" id="JAE19219.1"/>
    </source>
</evidence>